<sequence length="114" mass="12773">MQGYLEAWASSDADQIGALFTEDAEYFTDPFGEPWRGRAGIVAGWLEHADAPDSFTFEWSPLAITPEMSIIEGITRYTAGTVYSNLWVIRFAPNGQAREFIEWWMDQGKPSGSS</sequence>
<comment type="caution">
    <text evidence="2">The sequence shown here is derived from an EMBL/GenBank/DDBJ whole genome shotgun (WGS) entry which is preliminary data.</text>
</comment>
<dbReference type="Pfam" id="PF12680">
    <property type="entry name" value="SnoaL_2"/>
    <property type="match status" value="1"/>
</dbReference>
<organism evidence="2 3">
    <name type="scientific">Cryobacterium adonitolivorans</name>
    <dbReference type="NCBI Taxonomy" id="1259189"/>
    <lineage>
        <taxon>Bacteria</taxon>
        <taxon>Bacillati</taxon>
        <taxon>Actinomycetota</taxon>
        <taxon>Actinomycetes</taxon>
        <taxon>Micrococcales</taxon>
        <taxon>Microbacteriaceae</taxon>
        <taxon>Cryobacterium</taxon>
    </lineage>
</organism>
<evidence type="ECO:0000259" key="1">
    <source>
        <dbReference type="Pfam" id="PF12680"/>
    </source>
</evidence>
<dbReference type="Gene3D" id="3.10.450.50">
    <property type="match status" value="1"/>
</dbReference>
<keyword evidence="3" id="KW-1185">Reference proteome</keyword>
<protein>
    <submittedName>
        <fullName evidence="2">Nuclear transport factor 2 family protein</fullName>
    </submittedName>
</protein>
<name>A0A4R8W8L6_9MICO</name>
<accession>A0A4R8W8L6</accession>
<dbReference type="InterPro" id="IPR032710">
    <property type="entry name" value="NTF2-like_dom_sf"/>
</dbReference>
<dbReference type="SUPFAM" id="SSF54427">
    <property type="entry name" value="NTF2-like"/>
    <property type="match status" value="1"/>
</dbReference>
<feature type="domain" description="SnoaL-like" evidence="1">
    <location>
        <begin position="2"/>
        <end position="92"/>
    </location>
</feature>
<dbReference type="EMBL" id="SOFL01000013">
    <property type="protein sequence ID" value="TFC04532.1"/>
    <property type="molecule type" value="Genomic_DNA"/>
</dbReference>
<evidence type="ECO:0000313" key="2">
    <source>
        <dbReference type="EMBL" id="TFC04532.1"/>
    </source>
</evidence>
<reference evidence="2 3" key="1">
    <citation type="submission" date="2019-03" db="EMBL/GenBank/DDBJ databases">
        <title>Genomics of glacier-inhabiting Cryobacterium strains.</title>
        <authorList>
            <person name="Liu Q."/>
            <person name="Xin Y.-H."/>
        </authorList>
    </citation>
    <scope>NUCLEOTIDE SEQUENCE [LARGE SCALE GENOMIC DNA]</scope>
    <source>
        <strain evidence="2 3">RHLS22-1</strain>
    </source>
</reference>
<evidence type="ECO:0000313" key="3">
    <source>
        <dbReference type="Proteomes" id="UP000297907"/>
    </source>
</evidence>
<dbReference type="AlphaFoldDB" id="A0A4R8W8L6"/>
<dbReference type="Proteomes" id="UP000297907">
    <property type="component" value="Unassembled WGS sequence"/>
</dbReference>
<dbReference type="OrthoDB" id="8526151at2"/>
<gene>
    <name evidence="2" type="ORF">E3O42_04970</name>
</gene>
<proteinExistence type="predicted"/>
<dbReference type="InterPro" id="IPR037401">
    <property type="entry name" value="SnoaL-like"/>
</dbReference>